<accession>A0A7D9HCG2</accession>
<dbReference type="InterPro" id="IPR013083">
    <property type="entry name" value="Znf_RING/FYVE/PHD"/>
</dbReference>
<dbReference type="InterPro" id="IPR018957">
    <property type="entry name" value="Znf_C3HC4_RING-type"/>
</dbReference>
<keyword evidence="5" id="KW-1185">Reference proteome</keyword>
<dbReference type="Gene3D" id="3.30.40.10">
    <property type="entry name" value="Zinc/RING finger domain, C3HC4 (zinc finger)"/>
    <property type="match status" value="1"/>
</dbReference>
<dbReference type="PROSITE" id="PS00518">
    <property type="entry name" value="ZF_RING_1"/>
    <property type="match status" value="1"/>
</dbReference>
<dbReference type="SMART" id="SM00184">
    <property type="entry name" value="RING"/>
    <property type="match status" value="2"/>
</dbReference>
<comment type="caution">
    <text evidence="4">The sequence shown here is derived from an EMBL/GenBank/DDBJ whole genome shotgun (WGS) entry which is preliminary data.</text>
</comment>
<dbReference type="InterPro" id="IPR006571">
    <property type="entry name" value="TLDc_dom"/>
</dbReference>
<dbReference type="SUPFAM" id="SSF57845">
    <property type="entry name" value="B-box zinc-binding domain"/>
    <property type="match status" value="1"/>
</dbReference>
<dbReference type="SUPFAM" id="SSF57850">
    <property type="entry name" value="RING/U-box"/>
    <property type="match status" value="1"/>
</dbReference>
<dbReference type="SMART" id="SM00584">
    <property type="entry name" value="TLDc"/>
    <property type="match status" value="1"/>
</dbReference>
<dbReference type="Pfam" id="PF07534">
    <property type="entry name" value="TLD"/>
    <property type="match status" value="1"/>
</dbReference>
<evidence type="ECO:0000256" key="2">
    <source>
        <dbReference type="ARBA" id="ARBA00022771"/>
    </source>
</evidence>
<dbReference type="Pfam" id="PF00643">
    <property type="entry name" value="zf-B_box"/>
    <property type="match status" value="2"/>
</dbReference>
<gene>
    <name evidence="4" type="ORF">PACLA_8A029110</name>
</gene>
<organism evidence="4 5">
    <name type="scientific">Paramuricea clavata</name>
    <name type="common">Red gorgonian</name>
    <name type="synonym">Violescent sea-whip</name>
    <dbReference type="NCBI Taxonomy" id="317549"/>
    <lineage>
        <taxon>Eukaryota</taxon>
        <taxon>Metazoa</taxon>
        <taxon>Cnidaria</taxon>
        <taxon>Anthozoa</taxon>
        <taxon>Octocorallia</taxon>
        <taxon>Malacalcyonacea</taxon>
        <taxon>Plexauridae</taxon>
        <taxon>Paramuricea</taxon>
    </lineage>
</organism>
<dbReference type="PANTHER" id="PTHR25462">
    <property type="entry name" value="BONUS, ISOFORM C-RELATED"/>
    <property type="match status" value="1"/>
</dbReference>
<evidence type="ECO:0000256" key="1">
    <source>
        <dbReference type="ARBA" id="ARBA00022723"/>
    </source>
</evidence>
<dbReference type="Pfam" id="PF00097">
    <property type="entry name" value="zf-C3HC4"/>
    <property type="match status" value="1"/>
</dbReference>
<name>A0A7D9HCG2_PARCT</name>
<dbReference type="Proteomes" id="UP001152795">
    <property type="component" value="Unassembled WGS sequence"/>
</dbReference>
<dbReference type="GO" id="GO:0008270">
    <property type="term" value="F:zinc ion binding"/>
    <property type="evidence" value="ECO:0007669"/>
    <property type="project" value="UniProtKB-KW"/>
</dbReference>
<dbReference type="PROSITE" id="PS50119">
    <property type="entry name" value="ZF_BBOX"/>
    <property type="match status" value="2"/>
</dbReference>
<dbReference type="InterPro" id="IPR000315">
    <property type="entry name" value="Znf_B-box"/>
</dbReference>
<protein>
    <submittedName>
        <fullName evidence="4">Basement membrane-specific heparan sulfate proteoglycan core -like</fullName>
    </submittedName>
</protein>
<proteinExistence type="predicted"/>
<dbReference type="PANTHER" id="PTHR25462:SF296">
    <property type="entry name" value="MEIOTIC P26, ISOFORM F"/>
    <property type="match status" value="1"/>
</dbReference>
<sequence length="564" mass="62832">MAASLTSSRSVDEIHNLLLCGACNKTINEPKILACSHSFCKACVENLTTQDKENVDGEGKKLNCPTCRSTTTLKPDENVAGLPNHEFIPKLLTAVGPNRNEEASMTMCTICHKEHAITICMECELLLCQSCCGSHDIWPIMQNHILLSISEIINRDEQQKIGAEALSCTQHKDAIPKFYCETCKELICTKCVASVHTKPGHTCVAIHETYRKQQDDVKSKCASIDAMLQEGNKALETVNNSKATYEKTSKDIKVKHTAQKNEMMKTVADCINKILEDKIQEVDKAYDPACQKLSVHAETISNYLQKVEKSLRRTNDVLENSKLEELLSAQKVIDDDIRMLQNEKPQNLTTFQVQVENQESCTKKLCFYTMFSELTENNISVALLLPDTVILKNEEELGGHLLCFLNSRSSPLKLCYRASAHGWSNQNFHTRCDDKAGTVVLVKVGNWIFGGYTDQTWQGSGGYKSSNASFLFSLRNPNNMQPFKCPIINGKNGNAIVCYPSYGAIFGGGNDLIISDNANSNQNSYSNLGHTYQPPTGYQYGTQQTQSLFNGSKNFTPTEIEVFY</sequence>
<reference evidence="4" key="1">
    <citation type="submission" date="2020-04" db="EMBL/GenBank/DDBJ databases">
        <authorList>
            <person name="Alioto T."/>
            <person name="Alioto T."/>
            <person name="Gomez Garrido J."/>
        </authorList>
    </citation>
    <scope>NUCLEOTIDE SEQUENCE</scope>
    <source>
        <strain evidence="4">A484AB</strain>
    </source>
</reference>
<keyword evidence="1" id="KW-0479">Metal-binding</keyword>
<dbReference type="SMART" id="SM00336">
    <property type="entry name" value="BBOX"/>
    <property type="match status" value="2"/>
</dbReference>
<dbReference type="AlphaFoldDB" id="A0A7D9HCG2"/>
<keyword evidence="3" id="KW-0862">Zinc</keyword>
<dbReference type="PROSITE" id="PS50089">
    <property type="entry name" value="ZF_RING_2"/>
    <property type="match status" value="1"/>
</dbReference>
<keyword evidence="2" id="KW-0863">Zinc-finger</keyword>
<dbReference type="PROSITE" id="PS51886">
    <property type="entry name" value="TLDC"/>
    <property type="match status" value="1"/>
</dbReference>
<dbReference type="CDD" id="cd19757">
    <property type="entry name" value="Bbox1"/>
    <property type="match status" value="1"/>
</dbReference>
<evidence type="ECO:0000313" key="5">
    <source>
        <dbReference type="Proteomes" id="UP001152795"/>
    </source>
</evidence>
<dbReference type="InterPro" id="IPR047153">
    <property type="entry name" value="TRIM45/56/19-like"/>
</dbReference>
<dbReference type="Gene3D" id="3.30.160.60">
    <property type="entry name" value="Classic Zinc Finger"/>
    <property type="match status" value="1"/>
</dbReference>
<dbReference type="InterPro" id="IPR001841">
    <property type="entry name" value="Znf_RING"/>
</dbReference>
<dbReference type="InterPro" id="IPR017907">
    <property type="entry name" value="Znf_RING_CS"/>
</dbReference>
<dbReference type="OrthoDB" id="654191at2759"/>
<evidence type="ECO:0000313" key="4">
    <source>
        <dbReference type="EMBL" id="CAB3981164.1"/>
    </source>
</evidence>
<evidence type="ECO:0000256" key="3">
    <source>
        <dbReference type="ARBA" id="ARBA00022833"/>
    </source>
</evidence>
<dbReference type="EMBL" id="CACRXK020000358">
    <property type="protein sequence ID" value="CAB3981164.1"/>
    <property type="molecule type" value="Genomic_DNA"/>
</dbReference>